<protein>
    <submittedName>
        <fullName evidence="2">K+-transporting ATPase, F subunit</fullName>
        <ecNumber evidence="2">3.6.3.12</ecNumber>
    </submittedName>
</protein>
<dbReference type="EC" id="3.6.3.12" evidence="2"/>
<dbReference type="GO" id="GO:0005886">
    <property type="term" value="C:plasma membrane"/>
    <property type="evidence" value="ECO:0007669"/>
    <property type="project" value="InterPro"/>
</dbReference>
<dbReference type="NCBIfam" id="TIGR02115">
    <property type="entry name" value="potass_kdpF"/>
    <property type="match status" value="1"/>
</dbReference>
<dbReference type="InterPro" id="IPR011726">
    <property type="entry name" value="KdpF"/>
</dbReference>
<dbReference type="GO" id="GO:0008556">
    <property type="term" value="F:P-type potassium transmembrane transporter activity"/>
    <property type="evidence" value="ECO:0007669"/>
    <property type="project" value="InterPro"/>
</dbReference>
<dbReference type="GO" id="GO:0016787">
    <property type="term" value="F:hydrolase activity"/>
    <property type="evidence" value="ECO:0007669"/>
    <property type="project" value="UniProtKB-KW"/>
</dbReference>
<evidence type="ECO:0000256" key="1">
    <source>
        <dbReference type="SAM" id="Phobius"/>
    </source>
</evidence>
<feature type="transmembrane region" description="Helical" evidence="1">
    <location>
        <begin position="21"/>
        <end position="41"/>
    </location>
</feature>
<dbReference type="AlphaFoldDB" id="A0A829PSY0"/>
<proteinExistence type="predicted"/>
<comment type="caution">
    <text evidence="2">The sequence shown here is derived from an EMBL/GenBank/DDBJ whole genome shotgun (WGS) entry which is preliminary data.</text>
</comment>
<evidence type="ECO:0000313" key="2">
    <source>
        <dbReference type="EMBL" id="ETZ90305.1"/>
    </source>
</evidence>
<dbReference type="Pfam" id="PF09604">
    <property type="entry name" value="Potass_KdpF"/>
    <property type="match status" value="1"/>
</dbReference>
<keyword evidence="1" id="KW-1133">Transmembrane helix</keyword>
<dbReference type="EMBL" id="JAOX01000001">
    <property type="protein sequence ID" value="ETZ90305.1"/>
    <property type="molecule type" value="Genomic_DNA"/>
</dbReference>
<keyword evidence="2" id="KW-0378">Hydrolase</keyword>
<keyword evidence="1" id="KW-0472">Membrane</keyword>
<accession>A0A829PSY0</accession>
<reference evidence="2 3" key="1">
    <citation type="submission" date="2014-01" db="EMBL/GenBank/DDBJ databases">
        <authorList>
            <person name="Zelazny A."/>
            <person name="Olivier K."/>
            <person name="Sampaio E.P."/>
            <person name="Holland S.M."/>
            <person name="Tallon L.J."/>
            <person name="Sadzewicz L.K."/>
            <person name="Sengamalay N."/>
            <person name="Fraser C.M."/>
            <person name="Hine E."/>
            <person name="Shefchek K.A."/>
            <person name="Das S.P."/>
            <person name="Shallom S.J."/>
            <person name="Agrawal S."/>
            <person name="Tettelin H."/>
        </authorList>
    </citation>
    <scope>NUCLEOTIDE SEQUENCE [LARGE SCALE GENOMIC DNA]</scope>
    <source>
        <strain evidence="2 3">MAB_030201_1075</strain>
    </source>
</reference>
<evidence type="ECO:0000313" key="3">
    <source>
        <dbReference type="Proteomes" id="UP000019854"/>
    </source>
</evidence>
<sequence>MRRRGAWITGAVMSGTVNAAVDILLIVLSAALVVYLVVALLDPERF</sequence>
<dbReference type="Proteomes" id="UP000019854">
    <property type="component" value="Unassembled WGS sequence"/>
</dbReference>
<name>A0A829PSY0_9MYCO</name>
<gene>
    <name evidence="2" type="primary">kdpF</name>
    <name evidence="2" type="ORF">L829_3887</name>
</gene>
<organism evidence="2 3">
    <name type="scientific">Mycobacteroides abscessus MAB_030201_1075</name>
    <dbReference type="NCBI Taxonomy" id="1335410"/>
    <lineage>
        <taxon>Bacteria</taxon>
        <taxon>Bacillati</taxon>
        <taxon>Actinomycetota</taxon>
        <taxon>Actinomycetes</taxon>
        <taxon>Mycobacteriales</taxon>
        <taxon>Mycobacteriaceae</taxon>
        <taxon>Mycobacteroides</taxon>
        <taxon>Mycobacteroides abscessus</taxon>
    </lineage>
</organism>
<keyword evidence="1" id="KW-0812">Transmembrane</keyword>